<feature type="compositionally biased region" description="Basic and acidic residues" evidence="7">
    <location>
        <begin position="3076"/>
        <end position="3091"/>
    </location>
</feature>
<proteinExistence type="inferred from homology"/>
<dbReference type="PANTHER" id="PTHR46730">
    <property type="entry name" value="POLYCYSTIN-1"/>
    <property type="match status" value="1"/>
</dbReference>
<dbReference type="OMA" id="GANEYFC"/>
<evidence type="ECO:0000256" key="5">
    <source>
        <dbReference type="ARBA" id="ARBA00022989"/>
    </source>
</evidence>
<keyword evidence="6 8" id="KW-0472">Membrane</keyword>
<evidence type="ECO:0000256" key="1">
    <source>
        <dbReference type="ARBA" id="ARBA00004370"/>
    </source>
</evidence>
<dbReference type="GO" id="GO:0098655">
    <property type="term" value="P:monoatomic cation transmembrane transport"/>
    <property type="evidence" value="ECO:0007669"/>
    <property type="project" value="GOC"/>
</dbReference>
<feature type="compositionally biased region" description="Polar residues" evidence="7">
    <location>
        <begin position="3004"/>
        <end position="3014"/>
    </location>
</feature>
<dbReference type="GO" id="GO:0005886">
    <property type="term" value="C:plasma membrane"/>
    <property type="evidence" value="ECO:0000318"/>
    <property type="project" value="GO_Central"/>
</dbReference>
<dbReference type="PROSITE" id="PS51111">
    <property type="entry name" value="REJ"/>
    <property type="match status" value="1"/>
</dbReference>
<comment type="subcellular location">
    <subcellularLocation>
        <location evidence="1">Membrane</location>
    </subcellularLocation>
</comment>
<feature type="region of interest" description="Disordered" evidence="7">
    <location>
        <begin position="2624"/>
        <end position="2643"/>
    </location>
</feature>
<dbReference type="HOGENOM" id="CLU_228621_0_0_1"/>
<organism evidence="10 11">
    <name type="scientific">Nematostella vectensis</name>
    <name type="common">Starlet sea anemone</name>
    <dbReference type="NCBI Taxonomy" id="45351"/>
    <lineage>
        <taxon>Eukaryota</taxon>
        <taxon>Metazoa</taxon>
        <taxon>Cnidaria</taxon>
        <taxon>Anthozoa</taxon>
        <taxon>Hexacorallia</taxon>
        <taxon>Actiniaria</taxon>
        <taxon>Edwardsiidae</taxon>
        <taxon>Nematostella</taxon>
    </lineage>
</organism>
<name>A7SLH6_NEMVE</name>
<dbReference type="EMBL" id="DS469698">
    <property type="protein sequence ID" value="EDO35439.1"/>
    <property type="molecule type" value="Genomic_DNA"/>
</dbReference>
<dbReference type="Pfam" id="PF02010">
    <property type="entry name" value="REJ"/>
    <property type="match status" value="1"/>
</dbReference>
<accession>A7SLH6</accession>
<feature type="region of interest" description="Disordered" evidence="7">
    <location>
        <begin position="3062"/>
        <end position="3102"/>
    </location>
</feature>
<evidence type="ECO:0000259" key="9">
    <source>
        <dbReference type="PROSITE" id="PS51111"/>
    </source>
</evidence>
<comment type="similarity">
    <text evidence="2">Belongs to the polycystin family.</text>
</comment>
<dbReference type="Proteomes" id="UP000001593">
    <property type="component" value="Unassembled WGS sequence"/>
</dbReference>
<gene>
    <name evidence="10" type="ORF">NEMVEDRAFT_v1g246031</name>
</gene>
<dbReference type="InterPro" id="IPR014010">
    <property type="entry name" value="REJ_dom"/>
</dbReference>
<keyword evidence="3 8" id="KW-0812">Transmembrane</keyword>
<keyword evidence="11" id="KW-1185">Reference proteome</keyword>
<feature type="region of interest" description="Disordered" evidence="7">
    <location>
        <begin position="2995"/>
        <end position="3026"/>
    </location>
</feature>
<evidence type="ECO:0000313" key="10">
    <source>
        <dbReference type="EMBL" id="EDO35439.1"/>
    </source>
</evidence>
<dbReference type="PANTHER" id="PTHR46730:SF1">
    <property type="entry name" value="PLAT DOMAIN-CONTAINING PROTEIN"/>
    <property type="match status" value="1"/>
</dbReference>
<dbReference type="eggNOG" id="ENOG502S954">
    <property type="taxonomic scope" value="Eukaryota"/>
</dbReference>
<dbReference type="InParanoid" id="A7SLH6"/>
<evidence type="ECO:0000256" key="6">
    <source>
        <dbReference type="ARBA" id="ARBA00023136"/>
    </source>
</evidence>
<dbReference type="InterPro" id="IPR002909">
    <property type="entry name" value="IPT_dom"/>
</dbReference>
<evidence type="ECO:0000256" key="8">
    <source>
        <dbReference type="SAM" id="Phobius"/>
    </source>
</evidence>
<protein>
    <recommendedName>
        <fullName evidence="9">REJ domain-containing protein</fullName>
    </recommendedName>
</protein>
<dbReference type="GO" id="GO:0006816">
    <property type="term" value="P:calcium ion transport"/>
    <property type="evidence" value="ECO:0000318"/>
    <property type="project" value="GO_Central"/>
</dbReference>
<dbReference type="Pfam" id="PF01833">
    <property type="entry name" value="TIG"/>
    <property type="match status" value="2"/>
</dbReference>
<evidence type="ECO:0000313" key="11">
    <source>
        <dbReference type="Proteomes" id="UP000001593"/>
    </source>
</evidence>
<evidence type="ECO:0000256" key="3">
    <source>
        <dbReference type="ARBA" id="ARBA00022692"/>
    </source>
</evidence>
<dbReference type="InterPro" id="IPR014756">
    <property type="entry name" value="Ig_E-set"/>
</dbReference>
<dbReference type="InterPro" id="IPR013783">
    <property type="entry name" value="Ig-like_fold"/>
</dbReference>
<feature type="transmembrane region" description="Helical" evidence="8">
    <location>
        <begin position="3034"/>
        <end position="3056"/>
    </location>
</feature>
<dbReference type="SUPFAM" id="SSF81296">
    <property type="entry name" value="E set domains"/>
    <property type="match status" value="1"/>
</dbReference>
<evidence type="ECO:0000256" key="7">
    <source>
        <dbReference type="SAM" id="MobiDB-lite"/>
    </source>
</evidence>
<feature type="domain" description="REJ" evidence="9">
    <location>
        <begin position="2150"/>
        <end position="2513"/>
    </location>
</feature>
<evidence type="ECO:0000256" key="2">
    <source>
        <dbReference type="ARBA" id="ARBA00007200"/>
    </source>
</evidence>
<reference evidence="10 11" key="1">
    <citation type="journal article" date="2007" name="Science">
        <title>Sea anemone genome reveals ancestral eumetazoan gene repertoire and genomic organization.</title>
        <authorList>
            <person name="Putnam N.H."/>
            <person name="Srivastava M."/>
            <person name="Hellsten U."/>
            <person name="Dirks B."/>
            <person name="Chapman J."/>
            <person name="Salamov A."/>
            <person name="Terry A."/>
            <person name="Shapiro H."/>
            <person name="Lindquist E."/>
            <person name="Kapitonov V.V."/>
            <person name="Jurka J."/>
            <person name="Genikhovich G."/>
            <person name="Grigoriev I.V."/>
            <person name="Lucas S.M."/>
            <person name="Steele R.E."/>
            <person name="Finnerty J.R."/>
            <person name="Technau U."/>
            <person name="Martindale M.Q."/>
            <person name="Rokhsar D.S."/>
        </authorList>
    </citation>
    <scope>NUCLEOTIDE SEQUENCE [LARGE SCALE GENOMIC DNA]</scope>
    <source>
        <strain evidence="11">CH2 X CH6</strain>
    </source>
</reference>
<feature type="compositionally biased region" description="Low complexity" evidence="7">
    <location>
        <begin position="276"/>
        <end position="302"/>
    </location>
</feature>
<dbReference type="Gene3D" id="2.60.40.10">
    <property type="entry name" value="Immunoglobulins"/>
    <property type="match status" value="3"/>
</dbReference>
<keyword evidence="4" id="KW-0677">Repeat</keyword>
<feature type="region of interest" description="Disordered" evidence="7">
    <location>
        <begin position="276"/>
        <end position="310"/>
    </location>
</feature>
<keyword evidence="5 8" id="KW-1133">Transmembrane helix</keyword>
<evidence type="ECO:0000256" key="4">
    <source>
        <dbReference type="ARBA" id="ARBA00022737"/>
    </source>
</evidence>
<dbReference type="InterPro" id="IPR002859">
    <property type="entry name" value="PKD/REJ-like"/>
</dbReference>
<sequence length="3102" mass="331546">MSQKYVLKIRSKCIVKTCRVNMLYRKGCPAELKDCEHIVQQHKTCQMLDNVCSKIHSEPANATRLINEINTREKCASGEIFCPVVGKCQSNTTACDIGMTLNLGRDSAQTPWGANCTNSTTEGFCAASMSCGAKNRTCTLQPLYDWTIASNNSVTLSGSSCNSGETYCLATSSCKNSSQSCNVPLPQDSNNNASSLMEKLCESGHKFCPDRFLCIENNKNCSEFGSLPYDANTTDPGNGWLKMCKMRKSVCTLHLIGAAKCMPKVAHCLSSDNTTNNNLTSNNTSPSGGNTTNNNSTNNNTSPGGGGGGGGAVTPVGCPVNTRPCNLTARNERLFSPLLPKMYFSHPIYVVSYISCIPMEQGCPETYLSPPCPPEVRKCVGLVEKRGLCSERHDVCDALTSGNSSRFQAQLSAVNMALCQGGDTFCPLVGQCISSADPCGLLTSGGNSSMVRLPWGGDCPTNQSYCPVLARCSATCSAQAIYDWSLVMSNESVGLNGEFCAAGQKYCFTQQSCISNVSQCNVPKSDLGFLCGSEDHYCEKESQNNIMFRTIISFQCLNGKRWEKACKLSSHICHRRMYAIKQCENTLKDCYVSKNLTRYVCGPGWKWCQILNKCINASDGCCANGTNWCKEQNKCIPGGSKCILDPCKDIDCAAIDRRSQACGSLGDQICPIFANNWQNFTSAFYTLVNTKPCPVNETFCILSGSCEKSCTVDTPLKGLSNESVTPWGANCSSDERFCFASQRCQPRSDTCSFRSVYDWIQAKNRSVTPSGSSCPGGNKFCLATYSCIPEASNCTANKTLFSALCGLRDMFCPSLFKCIRMNQACPDFPVGNYSGNDNGTGFLAFCQMRKYVCPRLSYSRAKCAAYSRYAPCVQKNRCDAGFVLCNWTDTCIANGSSCSQCPAGQSFCEKTSPPSCIPASQYCLAPRECPPHQTICPELGGCINKTITCQPDIPASAIVYKTVWEFETIEAADASIFSSGTTIAILSVRSPNSTGALQCYNAGSWKNISGISAATAYVVAKTDKLRFMHTDPQFHGMVFLNYTVKAGTAGTKVDASSDARTADQGLVLPSLPRPDMPVLQKIGGRYNISEDDTKTEGVLVSNEMNLVERDVSTVSSISTEDLPFIERATANCYFEALKTLKSFQGKIVALSTRANSSQGGFEAKKKSWTKLSASFAKPEVVDPSDKIRFVPAVNWHGEQMIEFAGAVVRNNDVPVQTFDLPPRVEQFIAIRLIGKNASADVVSEFPKVMGLVKGRSTQANIVSAIDTLDVTLSAGAEKTALAALKTLIQAAFADVAAVDGLAPTVPLHAPVVIGTAPSEKIVMFTNTIAFRVTVNPVNDAPILTSYRAYLPPIGYNLTTTPNNGFTVNEVTTRIPIPYGTELPAFAARPDPLITDVDGYTAGIGIAYAPNTSLGRYEYRLSNSDPWTPVPIDNTLENGKLNGSARVLLLKPEASVRFQMHSDDFLWSNVEASEKAQVLFVAWDQTDNKTSGVHNFTFPPSESSSISKKFVMAFATRYGCDGKPGSRGRVDACGRCGGDGVWCRGCDNIPFSGAIKDHCGNCTRGTTNLTFNFRKDCAGTCGSAFTGPCGLCQSAGKFKNFTDCSGTCFGGATINRCGNCVGGNTGNPANQGEDACGICGGDGSSCLDCAGQANGPSKVDICGSCLNPTSPSFNSACTKLSAVTPASGVDTGGTRITIKGAGLTRITSAACYFVNSTGDYATPAVTKTATELMFTMSAIEAGVYQVKCRFDGAATDYFTTTNFTAYDKSAMTISSISPARVIANSGASTVNITGTGFVDTGYIRCVSDVGFSSPATFISSTDVQCSFPNRQKSKAMKVSVSMGQQDTEILGNRFANFEFYVQGPTPVSAAFTNNLQAILVTMSKPSVSSSGEACTPLFTDTSSFGTQAKCVFRTPLKMFILLRGSPSLTPGNVIQFNASTLTVLREDVTVASTAITNLTVSGPAKTPPLSAILSGPNKVGVCGKIKLDASRSFGGGGRRLTFSWGVAWASDTPTPTSAANTDLARLQDMLQSETGARVTIRNSTNLLPNFKYEFRVSVSNFLGASSENATLVVTRENKQLPIIEVGHKVRQVKASRDVTLQAKAVLSPCLDPSVAASVLFSWEIDAVGIDLGVTDKPRLRIKQATLEGGKTYTLTVTAAMASDQTLSSTKSITLNVESSPLVARIRGGATKVVGATSTMTMDASPSIDPDKTSETAWYRWECFDSSENPCFRPDPVNAGRQIRVTFPTTAQVSFSVADYLSSNQQYKFKMTFNKGSRSDSTEMTVIVKAGDPPRVTIRPQTNSKENPSDVVKIKALASSTLPSTNVTWESVEEDGFAYLDLSTAGTILTPLQFTFEKASGRAKATRGCALVIAKDKLSGGVQYKFRLTAKHRDSDAYGDAVIRTNAAPSQGALTVSPSNGTSMETVFTVTAREGWSDDADDLPLNYQFGYIDPRTNKEELQGMFGGSNQREIKFPPGDENNARSLTVFVNVKDQLGAVTRQTATITVMPVAVTTAFLDNAKDDILKSFESADWNSALGNMGALLSAVPCGPVNDPVQAAAITSMKESFAGSTMNILESGGVTDDPAAKRTMYCSMGSITNCGKSMSSKVKLRAFRVIKGIECGSSGSRRKRRATGGSGSGETYTEQEAEQALSILSNLIDPSSYDSASMTLKNDFRPVVDSSGVKVCRGVAVGMPAVMVNDQLVVLRVEKNSLANVDTQFTDIACNDCPDYLSNSAKVLLGASIKSAYASWDCNSGGDTCTGVCLDTSQFVYDILSTSVDNTSLTNVVDVKLFNPETYATVSVSSLATPMTYRLPLKTNVTVDTNSTYLACKRWSSGSWVTTGCVTTQTLVSDNGTDYVECNCTETGYMMAFTTNEAPIVTTLAPSTTPPTTTTTTTTAPVATTIRRVRFALVGDYDTLVTPATENELKANISKALASTMGLPVSRIVNMTLSKGSIVVNFALVAPANETSTDLKTYADKLNTAITSSTFTVETSSGTLKADPASFSTTEGNEQPTAPAPPISPTESGLTETEKIIIGCVVGGLLLIVLIVVVVVCTKKKQSNRRSMKVSPESSRAQLREGENMEMDGRNNKVDGNYNEGVEA</sequence>